<gene>
    <name evidence="1" type="ORF">SAMN05660733_02903</name>
</gene>
<organism evidence="1 2">
    <name type="scientific">Lentzea albidocapillata</name>
    <dbReference type="NCBI Taxonomy" id="40571"/>
    <lineage>
        <taxon>Bacteria</taxon>
        <taxon>Bacillati</taxon>
        <taxon>Actinomycetota</taxon>
        <taxon>Actinomycetes</taxon>
        <taxon>Pseudonocardiales</taxon>
        <taxon>Pseudonocardiaceae</taxon>
        <taxon>Lentzea</taxon>
    </lineage>
</organism>
<keyword evidence="2" id="KW-1185">Reference proteome</keyword>
<evidence type="ECO:0000313" key="1">
    <source>
        <dbReference type="EMBL" id="SMC95633.1"/>
    </source>
</evidence>
<dbReference type="Proteomes" id="UP000192840">
    <property type="component" value="Unassembled WGS sequence"/>
</dbReference>
<dbReference type="eggNOG" id="ENOG5033FVY">
    <property type="taxonomic scope" value="Bacteria"/>
</dbReference>
<reference evidence="2" key="1">
    <citation type="submission" date="2017-04" db="EMBL/GenBank/DDBJ databases">
        <authorList>
            <person name="Varghese N."/>
            <person name="Submissions S."/>
        </authorList>
    </citation>
    <scope>NUCLEOTIDE SEQUENCE [LARGE SCALE GENOMIC DNA]</scope>
    <source>
        <strain evidence="2">DSM 44073</strain>
    </source>
</reference>
<dbReference type="AlphaFoldDB" id="A0A1W2DDZ9"/>
<proteinExistence type="predicted"/>
<protein>
    <submittedName>
        <fullName evidence="1">Uncharacterized protein</fullName>
    </submittedName>
</protein>
<accession>A0A1W2DDZ9</accession>
<evidence type="ECO:0000313" key="2">
    <source>
        <dbReference type="Proteomes" id="UP000192840"/>
    </source>
</evidence>
<dbReference type="EMBL" id="FWYC01000007">
    <property type="protein sequence ID" value="SMC95633.1"/>
    <property type="molecule type" value="Genomic_DNA"/>
</dbReference>
<name>A0A1W2DDZ9_9PSEU</name>
<sequence>MTNETSVSEMLEDIDLLLDLGGMAEARELAAQILDTADPETLEVLAHIAWVRENNTKTVNARMRDAWKRSTLEHRELIETCVVLYVDPITPPVDEATPAEPEVLRADVHIPTTRAEAPELRTSYRRDVVEFSPVRRKVDPAARIARRTKKQIRTAIKCAKTVHRYQWSRAGVDDQPPIEDRPFNYENDYDETAVPALQGLACVHCWQERSAKDNRHHTDGLCDRCRSLGRPGLPSLPATAWRDEIIAARCKFIATTFPRSTALAILRKEADAYSPADQWDMKRLVHNNFGWNDESKMSEARETHYAMAA</sequence>